<keyword evidence="5 8" id="KW-0067">ATP-binding</keyword>
<keyword evidence="11" id="KW-1185">Reference proteome</keyword>
<dbReference type="Pfam" id="PF00118">
    <property type="entry name" value="Cpn60_TCP1"/>
    <property type="match status" value="1"/>
</dbReference>
<dbReference type="CDD" id="cd17300">
    <property type="entry name" value="PIPKc_PIKfyve"/>
    <property type="match status" value="1"/>
</dbReference>
<dbReference type="SMART" id="SM00330">
    <property type="entry name" value="PIPKc"/>
    <property type="match status" value="1"/>
</dbReference>
<feature type="domain" description="PIPK" evidence="10">
    <location>
        <begin position="1365"/>
        <end position="1689"/>
    </location>
</feature>
<reference evidence="11" key="1">
    <citation type="journal article" date="2021" name="Nat. Commun.">
        <title>Genomic analyses provide insights into spinach domestication and the genetic basis of agronomic traits.</title>
        <authorList>
            <person name="Cai X."/>
            <person name="Sun X."/>
            <person name="Xu C."/>
            <person name="Sun H."/>
            <person name="Wang X."/>
            <person name="Ge C."/>
            <person name="Zhang Z."/>
            <person name="Wang Q."/>
            <person name="Fei Z."/>
            <person name="Jiao C."/>
            <person name="Wang Q."/>
        </authorList>
    </citation>
    <scope>NUCLEOTIDE SEQUENCE [LARGE SCALE GENOMIC DNA]</scope>
    <source>
        <strain evidence="11">cv. Varoflay</strain>
    </source>
</reference>
<dbReference type="SUPFAM" id="SSF56104">
    <property type="entry name" value="SAICAR synthase-like"/>
    <property type="match status" value="1"/>
</dbReference>
<keyword evidence="2 8" id="KW-0808">Transferase</keyword>
<dbReference type="FunFam" id="3.50.7.10:FF:000007">
    <property type="entry name" value="1-phosphatidylinositol 3-phosphate 5-kinase isoform X1"/>
    <property type="match status" value="1"/>
</dbReference>
<dbReference type="Gene3D" id="3.30.800.10">
    <property type="entry name" value="Phosphatidylinositol Phosphate Kinase II Beta"/>
    <property type="match status" value="1"/>
</dbReference>
<keyword evidence="4 8" id="KW-0418">Kinase</keyword>
<evidence type="ECO:0000256" key="1">
    <source>
        <dbReference type="ARBA" id="ARBA00012009"/>
    </source>
</evidence>
<name>A0A9R0JB83_SPIOL</name>
<dbReference type="InterPro" id="IPR027483">
    <property type="entry name" value="PInositol-4-P-4/5-kinase_C_sf"/>
</dbReference>
<sequence>MGVLNSSPFLDLIDKVRSWVSLGKISSLSCSSDLDMAESSCCQCELKFSELCHKYSCLGCRRLLCASCVRGSGARIVVATFSGNRNGDHLEKVIKACKFCSKPSKRHIEKIYPSESPRASPEPLSPPVNRDNMGSNEVTQRTEDDCVSHTTGFQDQNFSSQNMVCSRMLSFAGLQSQISLRHSPMQSDEEPESERHFFGSASEYGHDSSDIDTNSLSFRNECYSFRSADSSPLDSPSRFNINTPRVGCPVQQTKGGSPKPYHDCPSGVAVFKGLDRGTGHPAIGDDKSDEVTIIDKEIEELPKPLDFENNGHIWFPPPPEDDNDEAEHNYFDYDDDDDVVGVSGGVFSSTASLPDLLSAKESQNQEQGKPLRSAIQSHFRALVSQLLQDEGIKVGKEYGSQDWLDIVSNLAWQAANFVKPDTSKGGSMDPGDYVKIKCIASGSPNESTLIKGVVCTKNIKHKRMTSQYQTPRLFLLGGSLEYQRTQNQLASFNTLLEEEMNNLKVIVSKIEAHRPNVLLVEKSVSSYAQEYLLEKEISLVLNVKRPVLERIARCTGALITPSVDKISVARLGHCELFRLERVFEALEAANQFNKRPSKTLMYFEGCPRRLGCTVLLKGLCREELKRIKHVVQYAVFAAYHLSLETSFLADEGAHLPKMVPKPSYCEQTKMAADNATSTLPCSNAVSPSQGSSDVVAPSEGYVDKWEGSQRDVTLELLSLSSGLLVDATTDKMTTMPWDGSVSDAAIEFTPPVRENYLLGFTDSASGVIDPAQSEFLEKVLPDKGKPKEVENIDDNEVSGDYLVATESQQSILVSFSSRCVAKGTLCERSRLLRIKFYGSFDKPLGRYLCDDLFHQASVCRSCKEPVAAHVQCYTHRQGVLTINVKRLETVKLPGERDGKIWMWHRCLRCAQIDDVPPATRRVILSDAAWGLSFGKFLELSFSNHATANRVASCGHSLQRDCLRFYGFGSVVAFFHYSPIDILTVHLPPSALEFNGHSKQEWMKREVEELKSKMETFYAEVSNVLHVMEQKSTFCRNASTDAIDLHKNIMEFKYILDTERNQYCDLLHLAMDDNLQLVERSIDILELNQLRRSLLIGSHTWDRRFYSLDSLLNSGSFKLEGLGDSGFHEELKNLKNDPIKNSKFVGDREEKGGYTESHCIEYPLSDSFRPSQQEDLYGEEEVTVSENSSETLHSPASNLSDKIDSAWTGTDVDASEANQVDNLPLKRLMGPARVYSFDSAMRLEEKLLRRLHSASQLSAVRSFHVSGDDRNMMVREPTSRVMRTFSQVNPQEVQFIPSFISASHMFEGSRLLLPQPGQSELVIAVYDDEPTSVISYALCSKEYEDWISDKSSQKVGTWSGKDIHREDSAVSTFLSWHSIGSLELDYINYGSYCSEDTLSRNSSLVNDPKKSPHLQIAFDDDSSGGKVKFSVTCYFAKQFDLLQEKCCPNKLDFVRSLSRCRRWSAQGGKSNVYFAKSMDERFIIKQVTKTELESFQEFAAEYFKYLNDSLDSGSPTCLAKVLGIFQVTVKHLKGGRETKMDLMVMENLFYKRSISKIYDLKGSSRSRYNSDTTGANKVLLDMNLLETLRTNPIFLGSKAKRRLERAVWNDTSFLASVDVMDYSLLVGVDEERKELVLGIIDCMRQYTWDKHLETWVKASGILGGLKNASPTIISPKQYKRRFRKAMTTYFLTVPDQWSS</sequence>
<evidence type="ECO:0000313" key="11">
    <source>
        <dbReference type="Proteomes" id="UP000813463"/>
    </source>
</evidence>
<dbReference type="InterPro" id="IPR027409">
    <property type="entry name" value="GroEL-like_apical_dom_sf"/>
</dbReference>
<dbReference type="Gene3D" id="3.50.7.10">
    <property type="entry name" value="GroEL"/>
    <property type="match status" value="1"/>
</dbReference>
<gene>
    <name evidence="12" type="primary">LOC110803406</name>
</gene>
<evidence type="ECO:0000256" key="8">
    <source>
        <dbReference type="PROSITE-ProRule" id="PRU00781"/>
    </source>
</evidence>
<evidence type="ECO:0000256" key="9">
    <source>
        <dbReference type="SAM" id="MobiDB-lite"/>
    </source>
</evidence>
<comment type="subunit">
    <text evidence="6">Component of the PI(3,5)P2 regulatory complex at least composed of ATG18, SAC/FIG4, FAB1 and VAC14.</text>
</comment>
<dbReference type="OrthoDB" id="158357at2759"/>
<evidence type="ECO:0000313" key="12">
    <source>
        <dbReference type="RefSeq" id="XP_021864607.1"/>
    </source>
</evidence>
<dbReference type="InterPro" id="IPR002423">
    <property type="entry name" value="Cpn60/GroEL/TCP-1"/>
</dbReference>
<evidence type="ECO:0000256" key="2">
    <source>
        <dbReference type="ARBA" id="ARBA00022679"/>
    </source>
</evidence>
<dbReference type="PANTHER" id="PTHR45748:SF14">
    <property type="entry name" value="1-PHOSPHATIDYLINOSITOL-3-PHOSPHATE 5-KINASE FAB1C-RELATED"/>
    <property type="match status" value="1"/>
</dbReference>
<dbReference type="FunFam" id="3.30.800.10:FF:000010">
    <property type="entry name" value="Putative 1-phosphatidylinositol-3-phosphate 5-kinase FAB1C"/>
    <property type="match status" value="1"/>
</dbReference>
<dbReference type="EC" id="2.7.1.150" evidence="1"/>
<feature type="region of interest" description="Disordered" evidence="9">
    <location>
        <begin position="1174"/>
        <end position="1196"/>
    </location>
</feature>
<dbReference type="Gene3D" id="3.30.810.10">
    <property type="entry name" value="2-Layer Sandwich"/>
    <property type="match status" value="1"/>
</dbReference>
<feature type="region of interest" description="Disordered" evidence="9">
    <location>
        <begin position="233"/>
        <end position="262"/>
    </location>
</feature>
<dbReference type="PANTHER" id="PTHR45748">
    <property type="entry name" value="1-PHOSPHATIDYLINOSITOL 3-PHOSPHATE 5-KINASE-RELATED"/>
    <property type="match status" value="1"/>
</dbReference>
<feature type="compositionally biased region" description="Polar residues" evidence="9">
    <location>
        <begin position="233"/>
        <end position="243"/>
    </location>
</feature>
<dbReference type="GO" id="GO:0010008">
    <property type="term" value="C:endosome membrane"/>
    <property type="evidence" value="ECO:0000318"/>
    <property type="project" value="GO_Central"/>
</dbReference>
<dbReference type="KEGG" id="soe:110803406"/>
<feature type="region of interest" description="Disordered" evidence="9">
    <location>
        <begin position="111"/>
        <end position="139"/>
    </location>
</feature>
<dbReference type="RefSeq" id="XP_021864607.1">
    <property type="nucleotide sequence ID" value="XM_022008915.2"/>
</dbReference>
<dbReference type="FunFam" id="3.30.810.10:FF:000001">
    <property type="entry name" value="1-phosphatidylinositol 3-phosphate 5-kinase FAB1"/>
    <property type="match status" value="1"/>
</dbReference>
<dbReference type="GO" id="GO:0005524">
    <property type="term" value="F:ATP binding"/>
    <property type="evidence" value="ECO:0007669"/>
    <property type="project" value="UniProtKB-UniRule"/>
</dbReference>
<feature type="region of interest" description="Disordered" evidence="9">
    <location>
        <begin position="184"/>
        <end position="209"/>
    </location>
</feature>
<evidence type="ECO:0000256" key="7">
    <source>
        <dbReference type="ARBA" id="ARBA00077223"/>
    </source>
</evidence>
<reference evidence="12" key="2">
    <citation type="submission" date="2025-08" db="UniProtKB">
        <authorList>
            <consortium name="RefSeq"/>
        </authorList>
    </citation>
    <scope>IDENTIFICATION</scope>
    <source>
        <tissue evidence="12">Leaf</tissue>
    </source>
</reference>
<keyword evidence="3 8" id="KW-0547">Nucleotide-binding</keyword>
<dbReference type="InterPro" id="IPR044769">
    <property type="entry name" value="PIKfyve_PIPKc"/>
</dbReference>
<dbReference type="Proteomes" id="UP000813463">
    <property type="component" value="Chromosome 3"/>
</dbReference>
<dbReference type="SUPFAM" id="SSF52029">
    <property type="entry name" value="GroEL apical domain-like"/>
    <property type="match status" value="1"/>
</dbReference>
<evidence type="ECO:0000259" key="10">
    <source>
        <dbReference type="PROSITE" id="PS51455"/>
    </source>
</evidence>
<dbReference type="CDD" id="cd03334">
    <property type="entry name" value="Fab1_TCP"/>
    <property type="match status" value="1"/>
</dbReference>
<evidence type="ECO:0000256" key="5">
    <source>
        <dbReference type="ARBA" id="ARBA00022840"/>
    </source>
</evidence>
<evidence type="ECO:0000256" key="3">
    <source>
        <dbReference type="ARBA" id="ARBA00022741"/>
    </source>
</evidence>
<dbReference type="GeneID" id="110803406"/>
<accession>A0A9R0JB83</accession>
<dbReference type="Pfam" id="PF01504">
    <property type="entry name" value="PIP5K"/>
    <property type="match status" value="1"/>
</dbReference>
<dbReference type="CDD" id="cd00065">
    <property type="entry name" value="FYVE_like_SF"/>
    <property type="match status" value="1"/>
</dbReference>
<organism evidence="11 12">
    <name type="scientific">Spinacia oleracea</name>
    <name type="common">Spinach</name>
    <dbReference type="NCBI Taxonomy" id="3562"/>
    <lineage>
        <taxon>Eukaryota</taxon>
        <taxon>Viridiplantae</taxon>
        <taxon>Streptophyta</taxon>
        <taxon>Embryophyta</taxon>
        <taxon>Tracheophyta</taxon>
        <taxon>Spermatophyta</taxon>
        <taxon>Magnoliopsida</taxon>
        <taxon>eudicotyledons</taxon>
        <taxon>Gunneridae</taxon>
        <taxon>Pentapetalae</taxon>
        <taxon>Caryophyllales</taxon>
        <taxon>Chenopodiaceae</taxon>
        <taxon>Chenopodioideae</taxon>
        <taxon>Anserineae</taxon>
        <taxon>Spinacia</taxon>
    </lineage>
</organism>
<evidence type="ECO:0000256" key="6">
    <source>
        <dbReference type="ARBA" id="ARBA00023464"/>
    </source>
</evidence>
<proteinExistence type="predicted"/>
<dbReference type="PROSITE" id="PS51455">
    <property type="entry name" value="PIPK"/>
    <property type="match status" value="1"/>
</dbReference>
<dbReference type="GO" id="GO:0007033">
    <property type="term" value="P:vacuole organization"/>
    <property type="evidence" value="ECO:0000318"/>
    <property type="project" value="GO_Central"/>
</dbReference>
<dbReference type="InterPro" id="IPR002498">
    <property type="entry name" value="PInositol-4-P-4/5-kinase_core"/>
</dbReference>
<dbReference type="GO" id="GO:0046854">
    <property type="term" value="P:phosphatidylinositol phosphate biosynthetic process"/>
    <property type="evidence" value="ECO:0000318"/>
    <property type="project" value="GO_Central"/>
</dbReference>
<dbReference type="InterPro" id="IPR027484">
    <property type="entry name" value="PInositol-4-P-5-kinase_N"/>
</dbReference>
<dbReference type="GO" id="GO:0000285">
    <property type="term" value="F:1-phosphatidylinositol-3-phosphate 5-kinase activity"/>
    <property type="evidence" value="ECO:0000318"/>
    <property type="project" value="GO_Central"/>
</dbReference>
<evidence type="ECO:0000256" key="4">
    <source>
        <dbReference type="ARBA" id="ARBA00022777"/>
    </source>
</evidence>
<protein>
    <recommendedName>
        <fullName evidence="1">1-phosphatidylinositol-3-phosphate 5-kinase</fullName>
        <ecNumber evidence="1">2.7.1.150</ecNumber>
    </recommendedName>
    <alternativeName>
        <fullName evidence="7">Phosphatidylinositol 3-phosphate 5-kinase type III</fullName>
    </alternativeName>
</protein>